<feature type="transmembrane region" description="Helical" evidence="1">
    <location>
        <begin position="47"/>
        <end position="66"/>
    </location>
</feature>
<reference evidence="2" key="1">
    <citation type="journal article" date="2015" name="Nature">
        <title>Complex archaea that bridge the gap between prokaryotes and eukaryotes.</title>
        <authorList>
            <person name="Spang A."/>
            <person name="Saw J.H."/>
            <person name="Jorgensen S.L."/>
            <person name="Zaremba-Niedzwiedzka K."/>
            <person name="Martijn J."/>
            <person name="Lind A.E."/>
            <person name="van Eijk R."/>
            <person name="Schleper C."/>
            <person name="Guy L."/>
            <person name="Ettema T.J."/>
        </authorList>
    </citation>
    <scope>NUCLEOTIDE SEQUENCE</scope>
</reference>
<sequence length="67" mass="7484">MKLWFGADSEDDLPVLPSMNGEHEHIWKALIRVWNGQRRIHTRLARLEALIALGVAVALLALGAQLT</sequence>
<comment type="caution">
    <text evidence="2">The sequence shown here is derived from an EMBL/GenBank/DDBJ whole genome shotgun (WGS) entry which is preliminary data.</text>
</comment>
<accession>A0A0F9U0P3</accession>
<dbReference type="AlphaFoldDB" id="A0A0F9U0P3"/>
<keyword evidence="1" id="KW-0472">Membrane</keyword>
<gene>
    <name evidence="2" type="ORF">LCGC14_0588040</name>
</gene>
<proteinExistence type="predicted"/>
<keyword evidence="1" id="KW-0812">Transmembrane</keyword>
<evidence type="ECO:0000256" key="1">
    <source>
        <dbReference type="SAM" id="Phobius"/>
    </source>
</evidence>
<dbReference type="EMBL" id="LAZR01000908">
    <property type="protein sequence ID" value="KKN54911.1"/>
    <property type="molecule type" value="Genomic_DNA"/>
</dbReference>
<protein>
    <submittedName>
        <fullName evidence="2">Uncharacterized protein</fullName>
    </submittedName>
</protein>
<organism evidence="2">
    <name type="scientific">marine sediment metagenome</name>
    <dbReference type="NCBI Taxonomy" id="412755"/>
    <lineage>
        <taxon>unclassified sequences</taxon>
        <taxon>metagenomes</taxon>
        <taxon>ecological metagenomes</taxon>
    </lineage>
</organism>
<name>A0A0F9U0P3_9ZZZZ</name>
<keyword evidence="1" id="KW-1133">Transmembrane helix</keyword>
<evidence type="ECO:0000313" key="2">
    <source>
        <dbReference type="EMBL" id="KKN54911.1"/>
    </source>
</evidence>